<feature type="compositionally biased region" description="Pro residues" evidence="1">
    <location>
        <begin position="410"/>
        <end position="425"/>
    </location>
</feature>
<feature type="compositionally biased region" description="Polar residues" evidence="1">
    <location>
        <begin position="523"/>
        <end position="534"/>
    </location>
</feature>
<dbReference type="GO" id="GO:0070086">
    <property type="term" value="P:ubiquitin-dependent endocytosis"/>
    <property type="evidence" value="ECO:0007669"/>
    <property type="project" value="TreeGrafter"/>
</dbReference>
<protein>
    <recommendedName>
        <fullName evidence="2">Arrestin-like N-terminal domain-containing protein</fullName>
    </recommendedName>
</protein>
<dbReference type="EMBL" id="LCZI01000208">
    <property type="protein sequence ID" value="KKZ67726.1"/>
    <property type="molecule type" value="Genomic_DNA"/>
</dbReference>
<dbReference type="PANTHER" id="PTHR11188:SF166">
    <property type="entry name" value="ARRESTIN (OR S-ANTIGEN), N-TERMINAL DOMAIN PROTEIN (AFU_ORTHOLOGUE AFUA_7G02050)"/>
    <property type="match status" value="1"/>
</dbReference>
<dbReference type="InterPro" id="IPR050357">
    <property type="entry name" value="Arrestin_domain-protein"/>
</dbReference>
<dbReference type="PANTHER" id="PTHR11188">
    <property type="entry name" value="ARRESTIN DOMAIN CONTAINING PROTEIN"/>
    <property type="match status" value="1"/>
</dbReference>
<reference evidence="4" key="1">
    <citation type="journal article" date="2015" name="PLoS Genet.">
        <title>The dynamic genome and transcriptome of the human fungal pathogen Blastomyces and close relative Emmonsia.</title>
        <authorList>
            <person name="Munoz J.F."/>
            <person name="Gauthier G.M."/>
            <person name="Desjardins C.A."/>
            <person name="Gallo J.E."/>
            <person name="Holder J."/>
            <person name="Sullivan T.D."/>
            <person name="Marty A.J."/>
            <person name="Carmen J.C."/>
            <person name="Chen Z."/>
            <person name="Ding L."/>
            <person name="Gujja S."/>
            <person name="Magrini V."/>
            <person name="Misas E."/>
            <person name="Mitreva M."/>
            <person name="Priest M."/>
            <person name="Saif S."/>
            <person name="Whiston E.A."/>
            <person name="Young S."/>
            <person name="Zeng Q."/>
            <person name="Goldman W.E."/>
            <person name="Mardis E.R."/>
            <person name="Taylor J.W."/>
            <person name="McEwen J.G."/>
            <person name="Clay O.K."/>
            <person name="Klein B.S."/>
            <person name="Cuomo C.A."/>
        </authorList>
    </citation>
    <scope>NUCLEOTIDE SEQUENCE [LARGE SCALE GENOMIC DNA]</scope>
    <source>
        <strain evidence="4">UAMH 3008</strain>
    </source>
</reference>
<feature type="compositionally biased region" description="Polar residues" evidence="1">
    <location>
        <begin position="460"/>
        <end position="472"/>
    </location>
</feature>
<comment type="caution">
    <text evidence="3">The sequence shown here is derived from an EMBL/GenBank/DDBJ whole genome shotgun (WGS) entry which is preliminary data.</text>
</comment>
<dbReference type="Pfam" id="PF00339">
    <property type="entry name" value="Arrestin_N"/>
    <property type="match status" value="1"/>
</dbReference>
<sequence length="575" mass="63524">MSVRIHLDRPHAHFTNLDFITGKVILVLATDTPVSTVVVKLEGESRTRLAAPKYPNSDRNEKKRTEVESHKLLYKVLTLFPAEDAAELVGNNVYYTLPPGHHEYPFRFKFPFNNDCSQHMSTNLNMGAIRLEVAHDANKHVRKALPPSLTVFRGAAEIKYYVKATVGRPQFYKENYRGYADIKFLPIEPPRATDTGAESYARRQQQFSRVSSIPGQKGVFRKSSSPALIDLDDEPPKFSVDARLPSPPIITCNEPLPLRILVKKLNDSPDTIFLQMLQVQLIGYTHIRAHDLARSESASWTIVSQSNMNVPLGDGSAPSGKEWKIDSSMWDRVALPSSVAPSFDTCNISRTYDLDIQVGLTHGSSGIMKPEIIVLPLRMAVQVYSGIAPPQALLEAVRRSPSKASRVSEVPPPQPPRPQVAPTLPPVQGEYDDAPPSYEDAMADALGPVDGPRREYNPPDTGSWSATDNKGSAKNKDDERLFPNSGPQNASTESFFDNYYANATSVDGHTANQHFADQPLQPPSTGQVQRTQVVGETPYSQPQAPQASEEQPQRRPMPFMGVPSRKPVPGAGKHP</sequence>
<dbReference type="InterPro" id="IPR011021">
    <property type="entry name" value="Arrestin-like_N"/>
</dbReference>
<evidence type="ECO:0000313" key="4">
    <source>
        <dbReference type="Proteomes" id="UP000034164"/>
    </source>
</evidence>
<dbReference type="GO" id="GO:0030674">
    <property type="term" value="F:protein-macromolecule adaptor activity"/>
    <property type="evidence" value="ECO:0007669"/>
    <property type="project" value="TreeGrafter"/>
</dbReference>
<feature type="domain" description="Arrestin-like N-terminal" evidence="2">
    <location>
        <begin position="3"/>
        <end position="175"/>
    </location>
</feature>
<dbReference type="Gene3D" id="2.60.40.640">
    <property type="match status" value="1"/>
</dbReference>
<dbReference type="InterPro" id="IPR014752">
    <property type="entry name" value="Arrestin-like_C"/>
</dbReference>
<evidence type="ECO:0000256" key="1">
    <source>
        <dbReference type="SAM" id="MobiDB-lite"/>
    </source>
</evidence>
<evidence type="ECO:0000259" key="2">
    <source>
        <dbReference type="Pfam" id="PF00339"/>
    </source>
</evidence>
<dbReference type="GO" id="GO:0005829">
    <property type="term" value="C:cytosol"/>
    <property type="evidence" value="ECO:0007669"/>
    <property type="project" value="TreeGrafter"/>
</dbReference>
<dbReference type="AlphaFoldDB" id="A0A0G2JBM2"/>
<feature type="region of interest" description="Disordered" evidence="1">
    <location>
        <begin position="509"/>
        <end position="575"/>
    </location>
</feature>
<dbReference type="Proteomes" id="UP000034164">
    <property type="component" value="Unassembled WGS sequence"/>
</dbReference>
<feature type="compositionally biased region" description="Low complexity" evidence="1">
    <location>
        <begin position="540"/>
        <end position="550"/>
    </location>
</feature>
<evidence type="ECO:0000313" key="3">
    <source>
        <dbReference type="EMBL" id="KKZ67726.1"/>
    </source>
</evidence>
<dbReference type="GO" id="GO:0031625">
    <property type="term" value="F:ubiquitin protein ligase binding"/>
    <property type="evidence" value="ECO:0007669"/>
    <property type="project" value="TreeGrafter"/>
</dbReference>
<accession>A0A0G2JBM2</accession>
<dbReference type="VEuPathDB" id="FungiDB:EMCG_06593"/>
<gene>
    <name evidence="3" type="ORF">EMCG_06593</name>
</gene>
<feature type="compositionally biased region" description="Polar residues" evidence="1">
    <location>
        <begin position="485"/>
        <end position="494"/>
    </location>
</feature>
<proteinExistence type="predicted"/>
<dbReference type="OrthoDB" id="3365616at2759"/>
<name>A0A0G2JBM2_9EURO</name>
<dbReference type="CDD" id="cd22952">
    <property type="entry name" value="ART10-like"/>
    <property type="match status" value="1"/>
</dbReference>
<organism evidence="3 4">
    <name type="scientific">[Emmonsia] crescens</name>
    <dbReference type="NCBI Taxonomy" id="73230"/>
    <lineage>
        <taxon>Eukaryota</taxon>
        <taxon>Fungi</taxon>
        <taxon>Dikarya</taxon>
        <taxon>Ascomycota</taxon>
        <taxon>Pezizomycotina</taxon>
        <taxon>Eurotiomycetes</taxon>
        <taxon>Eurotiomycetidae</taxon>
        <taxon>Onygenales</taxon>
        <taxon>Ajellomycetaceae</taxon>
        <taxon>Emergomyces</taxon>
    </lineage>
</organism>
<dbReference type="GO" id="GO:0005886">
    <property type="term" value="C:plasma membrane"/>
    <property type="evidence" value="ECO:0007669"/>
    <property type="project" value="TreeGrafter"/>
</dbReference>
<feature type="region of interest" description="Disordered" evidence="1">
    <location>
        <begin position="404"/>
        <end position="494"/>
    </location>
</feature>